<evidence type="ECO:0000313" key="2">
    <source>
        <dbReference type="Proteomes" id="UP000290218"/>
    </source>
</evidence>
<sequence length="294" mass="33612">MDFAWNEMKVEEFAAFVGLLGPRPIRCGEIYWGEVRRYFYRPLQPLHIFDRAKICRPIGAAWGGAQYAVSEGPDANSWLNWLAFDQTQNYSVATLDKNRRRQVRLAAADFEIRRLTDPELFKREAHPVYLSFQNRTGYRVGSERRDPAAFARWADQVFASPNVLVLGGYREGVLGGVSLTYKFGHTVFYATFFCDDESLRRYLSDLMLHTVRESAAADPAVRYVYAGMFKGIRGLDDFYLHRGARLFRQPARLELNPITRFLLKSFLPAQYNRLTGHLTPEQLAQAGVPTAPGP</sequence>
<dbReference type="RefSeq" id="WP_129048513.1">
    <property type="nucleotide sequence ID" value="NZ_SDHX01000002.1"/>
</dbReference>
<dbReference type="InterPro" id="IPR016181">
    <property type="entry name" value="Acyl_CoA_acyltransferase"/>
</dbReference>
<dbReference type="OrthoDB" id="480453at2"/>
<dbReference type="Gene3D" id="3.40.630.30">
    <property type="match status" value="1"/>
</dbReference>
<organism evidence="1 2">
    <name type="scientific">Oleiharenicola lentus</name>
    <dbReference type="NCBI Taxonomy" id="2508720"/>
    <lineage>
        <taxon>Bacteria</taxon>
        <taxon>Pseudomonadati</taxon>
        <taxon>Verrucomicrobiota</taxon>
        <taxon>Opitutia</taxon>
        <taxon>Opitutales</taxon>
        <taxon>Opitutaceae</taxon>
        <taxon>Oleiharenicola</taxon>
    </lineage>
</organism>
<evidence type="ECO:0000313" key="1">
    <source>
        <dbReference type="EMBL" id="RXK52923.1"/>
    </source>
</evidence>
<dbReference type="AlphaFoldDB" id="A0A4Q1C3T0"/>
<dbReference type="Proteomes" id="UP000290218">
    <property type="component" value="Unassembled WGS sequence"/>
</dbReference>
<accession>A0A4Q1C3T0</accession>
<protein>
    <submittedName>
        <fullName evidence="1">Uncharacterized protein</fullName>
    </submittedName>
</protein>
<comment type="caution">
    <text evidence="1">The sequence shown here is derived from an EMBL/GenBank/DDBJ whole genome shotgun (WGS) entry which is preliminary data.</text>
</comment>
<proteinExistence type="predicted"/>
<name>A0A4Q1C3T0_9BACT</name>
<keyword evidence="2" id="KW-1185">Reference proteome</keyword>
<gene>
    <name evidence="1" type="ORF">ESB00_14520</name>
</gene>
<dbReference type="SUPFAM" id="SSF55729">
    <property type="entry name" value="Acyl-CoA N-acyltransferases (Nat)"/>
    <property type="match status" value="1"/>
</dbReference>
<dbReference type="EMBL" id="SDHX01000002">
    <property type="protein sequence ID" value="RXK52923.1"/>
    <property type="molecule type" value="Genomic_DNA"/>
</dbReference>
<reference evidence="1 2" key="1">
    <citation type="submission" date="2019-01" db="EMBL/GenBank/DDBJ databases">
        <title>Lacunisphaera sp. strain TWA-58.</title>
        <authorList>
            <person name="Chen W.-M."/>
        </authorList>
    </citation>
    <scope>NUCLEOTIDE SEQUENCE [LARGE SCALE GENOMIC DNA]</scope>
    <source>
        <strain evidence="1 2">TWA-58</strain>
    </source>
</reference>